<evidence type="ECO:0000313" key="2">
    <source>
        <dbReference type="Proteomes" id="UP000321412"/>
    </source>
</evidence>
<gene>
    <name evidence="1" type="ORF">FRC98_08200</name>
</gene>
<dbReference type="OrthoDB" id="5504964at2"/>
<protein>
    <submittedName>
        <fullName evidence="1">Uncharacterized protein</fullName>
    </submittedName>
</protein>
<dbReference type="SUPFAM" id="SSF48498">
    <property type="entry name" value="Tetracyclin repressor-like, C-terminal domain"/>
    <property type="match status" value="1"/>
</dbReference>
<keyword evidence="2" id="KW-1185">Reference proteome</keyword>
<dbReference type="InterPro" id="IPR036271">
    <property type="entry name" value="Tet_transcr_reg_TetR-rel_C_sf"/>
</dbReference>
<accession>A0A5C6XD22</accession>
<name>A0A5C6XD22_9DELT</name>
<organism evidence="1 2">
    <name type="scientific">Lujinxingia vulgaris</name>
    <dbReference type="NCBI Taxonomy" id="2600176"/>
    <lineage>
        <taxon>Bacteria</taxon>
        <taxon>Deltaproteobacteria</taxon>
        <taxon>Bradymonadales</taxon>
        <taxon>Lujinxingiaceae</taxon>
        <taxon>Lujinxingia</taxon>
    </lineage>
</organism>
<reference evidence="1 2" key="1">
    <citation type="submission" date="2019-08" db="EMBL/GenBank/DDBJ databases">
        <title>Bradymonadales sp. TMQ4.</title>
        <authorList>
            <person name="Liang Q."/>
        </authorList>
    </citation>
    <scope>NUCLEOTIDE SEQUENCE [LARGE SCALE GENOMIC DNA]</scope>
    <source>
        <strain evidence="1 2">TMQ4</strain>
    </source>
</reference>
<dbReference type="AlphaFoldDB" id="A0A5C6XD22"/>
<dbReference type="EMBL" id="VOSM01000003">
    <property type="protein sequence ID" value="TXD37661.1"/>
    <property type="molecule type" value="Genomic_DNA"/>
</dbReference>
<proteinExistence type="predicted"/>
<dbReference type="RefSeq" id="WP_146980817.1">
    <property type="nucleotide sequence ID" value="NZ_VOSM01000003.1"/>
</dbReference>
<dbReference type="Proteomes" id="UP000321412">
    <property type="component" value="Unassembled WGS sequence"/>
</dbReference>
<comment type="caution">
    <text evidence="1">The sequence shown here is derived from an EMBL/GenBank/DDBJ whole genome shotgun (WGS) entry which is preliminary data.</text>
</comment>
<evidence type="ECO:0000313" key="1">
    <source>
        <dbReference type="EMBL" id="TXD37661.1"/>
    </source>
</evidence>
<sequence length="292" mass="31869">MPMPSPNAERSTLGRRSALATLTLAIFLGCVLPAYAQEPSDPALKVSLEDSPLEQALSALRRAEFERLRPLLSPFIDSDAFHALPAEERARARALLALGLYFESQALSDPALASELMAHVRAQLQVSVIEAPDHTLDPLVFPADLVALQRTLVRRLPLPGTASPSPEDSPLIYVERRITRRSPWVTLLPMGAGQFQNGHPIRGSVFAATQALGLAANLIGFWQVEAYRDRRGLIAAAAHDEARRWQTLQWTGLAVAALGWGLSVADALYHFDRTDVTLRTLDAPPPELEDAP</sequence>